<dbReference type="RefSeq" id="WP_344352484.1">
    <property type="nucleotide sequence ID" value="NZ_BAAASM010000062.1"/>
</dbReference>
<proteinExistence type="predicted"/>
<feature type="signal peptide" evidence="1">
    <location>
        <begin position="1"/>
        <end position="30"/>
    </location>
</feature>
<organism evidence="2 3">
    <name type="scientific">Streptomyces nogalater</name>
    <dbReference type="NCBI Taxonomy" id="38314"/>
    <lineage>
        <taxon>Bacteria</taxon>
        <taxon>Bacillati</taxon>
        <taxon>Actinomycetota</taxon>
        <taxon>Actinomycetes</taxon>
        <taxon>Kitasatosporales</taxon>
        <taxon>Streptomycetaceae</taxon>
        <taxon>Streptomyces</taxon>
    </lineage>
</organism>
<evidence type="ECO:0000313" key="3">
    <source>
        <dbReference type="Proteomes" id="UP001596065"/>
    </source>
</evidence>
<dbReference type="Proteomes" id="UP001596065">
    <property type="component" value="Unassembled WGS sequence"/>
</dbReference>
<dbReference type="Pfam" id="PF11958">
    <property type="entry name" value="DUF3472"/>
    <property type="match status" value="1"/>
</dbReference>
<dbReference type="InterPro" id="IPR021862">
    <property type="entry name" value="DUF3472"/>
</dbReference>
<dbReference type="EMBL" id="JBHSOE010000103">
    <property type="protein sequence ID" value="MFC5660557.1"/>
    <property type="molecule type" value="Genomic_DNA"/>
</dbReference>
<evidence type="ECO:0000256" key="1">
    <source>
        <dbReference type="SAM" id="SignalP"/>
    </source>
</evidence>
<gene>
    <name evidence="2" type="ORF">ACFP3J_34465</name>
</gene>
<feature type="chain" id="PRO_5045496511" evidence="1">
    <location>
        <begin position="31"/>
        <end position="266"/>
    </location>
</feature>
<evidence type="ECO:0000313" key="2">
    <source>
        <dbReference type="EMBL" id="MFC5660557.1"/>
    </source>
</evidence>
<name>A0ABW0WSS5_STRNO</name>
<comment type="caution">
    <text evidence="2">The sequence shown here is derived from an EMBL/GenBank/DDBJ whole genome shotgun (WGS) entry which is preliminary data.</text>
</comment>
<sequence>MQRFLPRRARLTAIVAAAAVLALSPTMARADDPGSIPAENPQHFINFDFAVPGNFSTYTYTVRVGTRLATDSIYYAHFVYAKNGGGFYSGIQPHPNGKAGVRFSFFGAGATPLRSNCHQGADDEDGVTCGIDDLKYVVGRKYTITTKKTNSTSGPVYTGTIKDVATGKLRTIGAWRLPRNFAGFKNSANAFIEKFDGIRTCADIPAVTVSYTGVKADGRPLSFRAYRHKATKEPGEDIYTCINVSDYTVTVPAPGSYTVRSHLARR</sequence>
<keyword evidence="3" id="KW-1185">Reference proteome</keyword>
<reference evidence="3" key="1">
    <citation type="journal article" date="2019" name="Int. J. Syst. Evol. Microbiol.">
        <title>The Global Catalogue of Microorganisms (GCM) 10K type strain sequencing project: providing services to taxonomists for standard genome sequencing and annotation.</title>
        <authorList>
            <consortium name="The Broad Institute Genomics Platform"/>
            <consortium name="The Broad Institute Genome Sequencing Center for Infectious Disease"/>
            <person name="Wu L."/>
            <person name="Ma J."/>
        </authorList>
    </citation>
    <scope>NUCLEOTIDE SEQUENCE [LARGE SCALE GENOMIC DNA]</scope>
    <source>
        <strain evidence="3">KCTC 5701</strain>
    </source>
</reference>
<accession>A0ABW0WSS5</accession>
<keyword evidence="1" id="KW-0732">Signal</keyword>
<protein>
    <submittedName>
        <fullName evidence="2">DUF3472 domain-containing protein</fullName>
    </submittedName>
</protein>